<protein>
    <submittedName>
        <fullName evidence="1">Uncharacterized protein</fullName>
    </submittedName>
</protein>
<organism evidence="1">
    <name type="scientific">Chromera velia CCMP2878</name>
    <dbReference type="NCBI Taxonomy" id="1169474"/>
    <lineage>
        <taxon>Eukaryota</taxon>
        <taxon>Sar</taxon>
        <taxon>Alveolata</taxon>
        <taxon>Colpodellida</taxon>
        <taxon>Chromeraceae</taxon>
        <taxon>Chromera</taxon>
    </lineage>
</organism>
<name>A0A0G4I963_9ALVE</name>
<accession>A0A0G4I963</accession>
<dbReference type="VEuPathDB" id="CryptoDB:Cvel_12145"/>
<evidence type="ECO:0000313" key="1">
    <source>
        <dbReference type="EMBL" id="CEM53659.1"/>
    </source>
</evidence>
<dbReference type="EMBL" id="CDMZ01005714">
    <property type="protein sequence ID" value="CEM53659.1"/>
    <property type="molecule type" value="Genomic_DNA"/>
</dbReference>
<reference evidence="1" key="1">
    <citation type="submission" date="2014-11" db="EMBL/GenBank/DDBJ databases">
        <authorList>
            <person name="Otto D Thomas"/>
            <person name="Naeem Raeece"/>
        </authorList>
    </citation>
    <scope>NUCLEOTIDE SEQUENCE</scope>
</reference>
<dbReference type="AlphaFoldDB" id="A0A0G4I963"/>
<proteinExistence type="predicted"/>
<sequence length="120" mass="13231">MGLPSTLQRHHECVWIESDQYVLPASHAVLCFNEAESPTTAQQKVKEEFSKHNFFIQCHKGAPVRLDYVAASVGDDSLVMKERGEPLSASSGGGDAPQCLKTAEREPCLSEHAYTLDWSP</sequence>
<gene>
    <name evidence="1" type="ORF">Cvel_12145</name>
</gene>